<dbReference type="InterPro" id="IPR012341">
    <property type="entry name" value="6hp_glycosidase-like_sf"/>
</dbReference>
<evidence type="ECO:0000259" key="2">
    <source>
        <dbReference type="Pfam" id="PF19291"/>
    </source>
</evidence>
<feature type="domain" description="GH15-like" evidence="1">
    <location>
        <begin position="226"/>
        <end position="582"/>
    </location>
</feature>
<accession>A0A495JMN1</accession>
<evidence type="ECO:0000259" key="1">
    <source>
        <dbReference type="Pfam" id="PF00723"/>
    </source>
</evidence>
<dbReference type="EMBL" id="RBKT01000001">
    <property type="protein sequence ID" value="RKR89828.1"/>
    <property type="molecule type" value="Genomic_DNA"/>
</dbReference>
<dbReference type="AlphaFoldDB" id="A0A495JMN1"/>
<dbReference type="GO" id="GO:0015927">
    <property type="term" value="F:trehalase activity"/>
    <property type="evidence" value="ECO:0007669"/>
    <property type="project" value="TreeGrafter"/>
</dbReference>
<reference evidence="3 4" key="1">
    <citation type="submission" date="2018-10" db="EMBL/GenBank/DDBJ databases">
        <title>Sequencing the genomes of 1000 actinobacteria strains.</title>
        <authorList>
            <person name="Klenk H.-P."/>
        </authorList>
    </citation>
    <scope>NUCLEOTIDE SEQUENCE [LARGE SCALE GENOMIC DNA]</scope>
    <source>
        <strain evidence="3 4">DSM 45175</strain>
    </source>
</reference>
<dbReference type="RefSeq" id="WP_121158221.1">
    <property type="nucleotide sequence ID" value="NZ_RBKT01000001.1"/>
</dbReference>
<gene>
    <name evidence="3" type="ORF">BDK92_4187</name>
</gene>
<dbReference type="SUPFAM" id="SSF48208">
    <property type="entry name" value="Six-hairpin glycosidases"/>
    <property type="match status" value="1"/>
</dbReference>
<dbReference type="Gene3D" id="1.50.10.10">
    <property type="match status" value="1"/>
</dbReference>
<comment type="caution">
    <text evidence="3">The sequence shown here is derived from an EMBL/GenBank/DDBJ whole genome shotgun (WGS) entry which is preliminary data.</text>
</comment>
<dbReference type="PANTHER" id="PTHR31616">
    <property type="entry name" value="TREHALASE"/>
    <property type="match status" value="1"/>
</dbReference>
<feature type="domain" description="Trehalase-like N-terminal" evidence="2">
    <location>
        <begin position="6"/>
        <end position="177"/>
    </location>
</feature>
<dbReference type="Pfam" id="PF00723">
    <property type="entry name" value="Glyco_hydro_15"/>
    <property type="match status" value="1"/>
</dbReference>
<keyword evidence="4" id="KW-1185">Reference proteome</keyword>
<dbReference type="Pfam" id="PF19291">
    <property type="entry name" value="TREH_N"/>
    <property type="match status" value="1"/>
</dbReference>
<dbReference type="Proteomes" id="UP000277671">
    <property type="component" value="Unassembled WGS sequence"/>
</dbReference>
<evidence type="ECO:0000313" key="3">
    <source>
        <dbReference type="EMBL" id="RKR89828.1"/>
    </source>
</evidence>
<name>A0A495JMN1_9ACTN</name>
<dbReference type="PANTHER" id="PTHR31616:SF10">
    <property type="entry name" value="TREHALASE"/>
    <property type="match status" value="1"/>
</dbReference>
<dbReference type="InterPro" id="IPR045582">
    <property type="entry name" value="Trehalase-like_N"/>
</dbReference>
<dbReference type="GO" id="GO:0005993">
    <property type="term" value="P:trehalose catabolic process"/>
    <property type="evidence" value="ECO:0007669"/>
    <property type="project" value="TreeGrafter"/>
</dbReference>
<dbReference type="InterPro" id="IPR011613">
    <property type="entry name" value="GH15-like"/>
</dbReference>
<proteinExistence type="predicted"/>
<sequence>MTGNRIGDYGFLADGRTGALVGRDGSVDWWCPTRFDGPSVFARLLDDNGGHWSIRPEEDFSVERAYLDDTLVLRTVFHTDGGSVAVTDALAFEPGARGHQIGRRSPGLLLRTVEGLSGSVPLTMSFAPRFEYGRVTAYLTVEGQRVTTTAGATTLTLTASVPVHRDHIDASARFTVVAGQRECFAVAHSPTYDAGDGQAAGPDVPAALADTAEGWRSWLAHHDYRGRYRDLVRHNSLVLQGLTYAPSGAVIAALTTSLPEQIGGDRSYDYRYAWLRDFSLTMRALWVAACPDEAGRLFDWVAKSVGRVTMEPVPIMYGPEGERDLTERALDTLAGYADSQPVLVGNEAWRQRQSDVLGEVVDAAWLLRDYLDPMQESVCRLLHSLADQAAATWHLPDAGMWEARDAERHYISSKVGCWMALDRAVRFGGRIGGAHDVARWAGARDEVRRAVLEQGWNAEVGAYTGAFGSDRLDASLLVVPIAGFLPANDPRMWATIERIEQDLTEDGLVRRWDGDPATFFPCSFWLASCLALAGEHDRATRLFESVAGRANDLGLFAEQFDPRGAGPLGNFPQALSHMALINGAWHLTENAPGGVPAGVYTSTEGERK</sequence>
<organism evidence="3 4">
    <name type="scientific">Micromonospora pisi</name>
    <dbReference type="NCBI Taxonomy" id="589240"/>
    <lineage>
        <taxon>Bacteria</taxon>
        <taxon>Bacillati</taxon>
        <taxon>Actinomycetota</taxon>
        <taxon>Actinomycetes</taxon>
        <taxon>Micromonosporales</taxon>
        <taxon>Micromonosporaceae</taxon>
        <taxon>Micromonospora</taxon>
    </lineage>
</organism>
<protein>
    <submittedName>
        <fullName evidence="3">GH15 family glucan-1,4-alpha-glucosidase</fullName>
    </submittedName>
</protein>
<evidence type="ECO:0000313" key="4">
    <source>
        <dbReference type="Proteomes" id="UP000277671"/>
    </source>
</evidence>
<dbReference type="InterPro" id="IPR008928">
    <property type="entry name" value="6-hairpin_glycosidase_sf"/>
</dbReference>
<dbReference type="OrthoDB" id="3902805at2"/>